<evidence type="ECO:0000313" key="2">
    <source>
        <dbReference type="EMBL" id="CAD9508171.1"/>
    </source>
</evidence>
<protein>
    <submittedName>
        <fullName evidence="2">Uncharacterized protein</fullName>
    </submittedName>
</protein>
<reference evidence="2" key="1">
    <citation type="submission" date="2021-01" db="EMBL/GenBank/DDBJ databases">
        <authorList>
            <person name="Corre E."/>
            <person name="Pelletier E."/>
            <person name="Niang G."/>
            <person name="Scheremetjew M."/>
            <person name="Finn R."/>
            <person name="Kale V."/>
            <person name="Holt S."/>
            <person name="Cochrane G."/>
            <person name="Meng A."/>
            <person name="Brown T."/>
            <person name="Cohen L."/>
        </authorList>
    </citation>
    <scope>NUCLEOTIDE SEQUENCE</scope>
    <source>
        <strain evidence="2">UTEX LB 985</strain>
    </source>
</reference>
<feature type="compositionally biased region" description="Low complexity" evidence="1">
    <location>
        <begin position="108"/>
        <end position="129"/>
    </location>
</feature>
<feature type="region of interest" description="Disordered" evidence="1">
    <location>
        <begin position="104"/>
        <end position="145"/>
    </location>
</feature>
<sequence length="145" mass="15739">MEVTLKEIMRSHLHTLQRLQLLVDLFGVDWSKLWLQEQNGSVVLTPDINLCDFAGVLSNVEHVDELARKMAVMERATWEAYALIRARMDVEAALDTCCVAHGLPPAGPATSRGGRAAARGTGGSSSASAEARRRSRVSPAAVRSK</sequence>
<name>A0A7S2I564_9EUKA</name>
<dbReference type="EMBL" id="HBGU01057051">
    <property type="protein sequence ID" value="CAD9508171.1"/>
    <property type="molecule type" value="Transcribed_RNA"/>
</dbReference>
<evidence type="ECO:0000256" key="1">
    <source>
        <dbReference type="SAM" id="MobiDB-lite"/>
    </source>
</evidence>
<organism evidence="2">
    <name type="scientific">Haptolina brevifila</name>
    <dbReference type="NCBI Taxonomy" id="156173"/>
    <lineage>
        <taxon>Eukaryota</taxon>
        <taxon>Haptista</taxon>
        <taxon>Haptophyta</taxon>
        <taxon>Prymnesiophyceae</taxon>
        <taxon>Prymnesiales</taxon>
        <taxon>Prymnesiaceae</taxon>
        <taxon>Haptolina</taxon>
    </lineage>
</organism>
<accession>A0A7S2I564</accession>
<proteinExistence type="predicted"/>
<dbReference type="AlphaFoldDB" id="A0A7S2I564"/>
<gene>
    <name evidence="2" type="ORF">CBRE1094_LOCUS31032</name>
</gene>